<evidence type="ECO:0000256" key="2">
    <source>
        <dbReference type="SAM" id="SignalP"/>
    </source>
</evidence>
<name>A0AAN7WDF4_9PEZI</name>
<dbReference type="EMBL" id="JAVRQU010000001">
    <property type="protein sequence ID" value="KAK5707846.1"/>
    <property type="molecule type" value="Genomic_DNA"/>
</dbReference>
<proteinExistence type="predicted"/>
<gene>
    <name evidence="3" type="ORF">LTR97_000385</name>
</gene>
<sequence length="109" mass="12015">MQSISKLLAVCLAVGQTQLANAAPLEERSCDLNDVVRLSLRDPAFAEEWTKRCAQPEIVEQILEKRETAPAYGGSSSSTSVKKTSSTTSKYANRLEDTLWDVRCSHRLG</sequence>
<evidence type="ECO:0000313" key="4">
    <source>
        <dbReference type="Proteomes" id="UP001310594"/>
    </source>
</evidence>
<feature type="compositionally biased region" description="Low complexity" evidence="1">
    <location>
        <begin position="75"/>
        <end position="89"/>
    </location>
</feature>
<evidence type="ECO:0000256" key="1">
    <source>
        <dbReference type="SAM" id="MobiDB-lite"/>
    </source>
</evidence>
<protein>
    <submittedName>
        <fullName evidence="3">Uncharacterized protein</fullName>
    </submittedName>
</protein>
<organism evidence="3 4">
    <name type="scientific">Elasticomyces elasticus</name>
    <dbReference type="NCBI Taxonomy" id="574655"/>
    <lineage>
        <taxon>Eukaryota</taxon>
        <taxon>Fungi</taxon>
        <taxon>Dikarya</taxon>
        <taxon>Ascomycota</taxon>
        <taxon>Pezizomycotina</taxon>
        <taxon>Dothideomycetes</taxon>
        <taxon>Dothideomycetidae</taxon>
        <taxon>Mycosphaerellales</taxon>
        <taxon>Teratosphaeriaceae</taxon>
        <taxon>Elasticomyces</taxon>
    </lineage>
</organism>
<evidence type="ECO:0000313" key="3">
    <source>
        <dbReference type="EMBL" id="KAK5707846.1"/>
    </source>
</evidence>
<comment type="caution">
    <text evidence="3">The sequence shown here is derived from an EMBL/GenBank/DDBJ whole genome shotgun (WGS) entry which is preliminary data.</text>
</comment>
<feature type="signal peptide" evidence="2">
    <location>
        <begin position="1"/>
        <end position="22"/>
    </location>
</feature>
<dbReference type="AlphaFoldDB" id="A0AAN7WDF4"/>
<dbReference type="Proteomes" id="UP001310594">
    <property type="component" value="Unassembled WGS sequence"/>
</dbReference>
<accession>A0AAN7WDF4</accession>
<feature type="chain" id="PRO_5042840629" evidence="2">
    <location>
        <begin position="23"/>
        <end position="109"/>
    </location>
</feature>
<reference evidence="3" key="1">
    <citation type="submission" date="2023-08" db="EMBL/GenBank/DDBJ databases">
        <title>Black Yeasts Isolated from many extreme environments.</title>
        <authorList>
            <person name="Coleine C."/>
            <person name="Stajich J.E."/>
            <person name="Selbmann L."/>
        </authorList>
    </citation>
    <scope>NUCLEOTIDE SEQUENCE</scope>
    <source>
        <strain evidence="3">CCFEE 5810</strain>
    </source>
</reference>
<feature type="region of interest" description="Disordered" evidence="1">
    <location>
        <begin position="69"/>
        <end position="89"/>
    </location>
</feature>
<keyword evidence="2" id="KW-0732">Signal</keyword>